<keyword evidence="4" id="KW-1003">Cell membrane</keyword>
<dbReference type="RefSeq" id="WP_078809887.1">
    <property type="nucleotide sequence ID" value="NZ_FUWM01000010.1"/>
</dbReference>
<feature type="region of interest" description="Disordered" evidence="10">
    <location>
        <begin position="299"/>
        <end position="338"/>
    </location>
</feature>
<dbReference type="PANTHER" id="PTHR30046">
    <property type="entry name" value="FLAGELLAR M-RING PROTEIN"/>
    <property type="match status" value="1"/>
</dbReference>
<evidence type="ECO:0000256" key="4">
    <source>
        <dbReference type="ARBA" id="ARBA00022475"/>
    </source>
</evidence>
<dbReference type="Pfam" id="PF08345">
    <property type="entry name" value="YscJ_FliF_C"/>
    <property type="match status" value="1"/>
</dbReference>
<keyword evidence="8 9" id="KW-0975">Bacterial flagellum</keyword>
<feature type="domain" description="Flagellar M-ring C-terminal" evidence="13">
    <location>
        <begin position="257"/>
        <end position="407"/>
    </location>
</feature>
<keyword evidence="5 11" id="KW-0812">Transmembrane</keyword>
<dbReference type="PANTHER" id="PTHR30046:SF0">
    <property type="entry name" value="FLAGELLAR M-RING PROTEIN"/>
    <property type="match status" value="1"/>
</dbReference>
<dbReference type="InterPro" id="IPR013556">
    <property type="entry name" value="Flag_M-ring_C"/>
</dbReference>
<dbReference type="GO" id="GO:0071973">
    <property type="term" value="P:bacterial-type flagellum-dependent cell motility"/>
    <property type="evidence" value="ECO:0007669"/>
    <property type="project" value="InterPro"/>
</dbReference>
<dbReference type="InterPro" id="IPR043427">
    <property type="entry name" value="YscJ/FliF"/>
</dbReference>
<evidence type="ECO:0000256" key="11">
    <source>
        <dbReference type="SAM" id="Phobius"/>
    </source>
</evidence>
<dbReference type="Pfam" id="PF01514">
    <property type="entry name" value="YscJ_FliF"/>
    <property type="match status" value="1"/>
</dbReference>
<dbReference type="Proteomes" id="UP000190625">
    <property type="component" value="Unassembled WGS sequence"/>
</dbReference>
<comment type="subcellular location">
    <subcellularLocation>
        <location evidence="1 9">Bacterial flagellum basal body</location>
    </subcellularLocation>
    <subcellularLocation>
        <location evidence="2">Cell membrane</location>
        <topology evidence="2">Multi-pass membrane protein</topology>
    </subcellularLocation>
</comment>
<feature type="compositionally biased region" description="Polar residues" evidence="10">
    <location>
        <begin position="319"/>
        <end position="338"/>
    </location>
</feature>
<dbReference type="InterPro" id="IPR000067">
    <property type="entry name" value="FlgMring_FliF"/>
</dbReference>
<feature type="region of interest" description="Disordered" evidence="10">
    <location>
        <begin position="469"/>
        <end position="488"/>
    </location>
</feature>
<dbReference type="PIRSF" id="PIRSF004862">
    <property type="entry name" value="FliF"/>
    <property type="match status" value="1"/>
</dbReference>
<comment type="function">
    <text evidence="9">The M ring may be actively involved in energy transduction.</text>
</comment>
<keyword evidence="7 11" id="KW-0472">Membrane</keyword>
<dbReference type="OrthoDB" id="9807026at2"/>
<keyword evidence="15" id="KW-1185">Reference proteome</keyword>
<evidence type="ECO:0000256" key="3">
    <source>
        <dbReference type="ARBA" id="ARBA00007971"/>
    </source>
</evidence>
<dbReference type="AlphaFoldDB" id="A0A1T4MAL0"/>
<keyword evidence="6 11" id="KW-1133">Transmembrane helix</keyword>
<gene>
    <name evidence="14" type="ORF">SAMN02745118_01410</name>
</gene>
<keyword evidence="14" id="KW-0282">Flagellum</keyword>
<protein>
    <recommendedName>
        <fullName evidence="9">Flagellar M-ring protein</fullName>
    </recommendedName>
</protein>
<proteinExistence type="inferred from homology"/>
<dbReference type="InterPro" id="IPR045851">
    <property type="entry name" value="AMP-bd_C_sf"/>
</dbReference>
<sequence>MIENLMQIREQGEKLWESLDTKARIIIISSAVVSIIALLLLTNWASQPNYVTLFNNLTVKDASAITNQLKEKQIDYKLANDGTRILVPAKDVHQVRLNLASEGLPKGGTVGFELFDKTRIGSTDFEQQVNFYRALSGELTRTIMQLQDVEFAKVQISAPRESLYVDKAKVAKASVLLKIKPYADLGLKQVKAITNLVASSVEGLSAKNVTVVDTKGNLLTAKLNKKDNLGTTEFNPKQLEVEEEFENDLQMTLNTMLSRVLGPDNVVVRVNAKLNFDQRKIQSEIYEPITDDEGIVRSEQSKKVNYQSNGESPQGIPGTESNIPQYQSSEDQASNYSQKEVTTNYEINKKVENYIQAAGDVEKVSVAVMVNKDLSSNEKDSIRQSVAATVGYDQSRGDQITISSFKFDKSLEKEINSKMASEKAARQKKWIIAGIITLLIIIIGGLIIRRIMSDSESVEEPGLDVVVDDDTGEAAATKEELSPEEEMRKEMKDEVSQLIRNQPEEVARLLKTWLTED</sequence>
<feature type="transmembrane region" description="Helical" evidence="11">
    <location>
        <begin position="430"/>
        <end position="448"/>
    </location>
</feature>
<name>A0A1T4MAL0_9FIRM</name>
<keyword evidence="14" id="KW-0966">Cell projection</keyword>
<evidence type="ECO:0000256" key="1">
    <source>
        <dbReference type="ARBA" id="ARBA00004117"/>
    </source>
</evidence>
<dbReference type="InterPro" id="IPR006182">
    <property type="entry name" value="FliF_N_dom"/>
</dbReference>
<dbReference type="GO" id="GO:0009431">
    <property type="term" value="C:bacterial-type flagellum basal body, MS ring"/>
    <property type="evidence" value="ECO:0007669"/>
    <property type="project" value="InterPro"/>
</dbReference>
<feature type="compositionally biased region" description="Polar residues" evidence="10">
    <location>
        <begin position="303"/>
        <end position="312"/>
    </location>
</feature>
<dbReference type="Gene3D" id="3.30.300.30">
    <property type="match status" value="1"/>
</dbReference>
<dbReference type="PRINTS" id="PR01009">
    <property type="entry name" value="FLGMRINGFLIF"/>
</dbReference>
<evidence type="ECO:0000313" key="15">
    <source>
        <dbReference type="Proteomes" id="UP000190625"/>
    </source>
</evidence>
<keyword evidence="14" id="KW-0969">Cilium</keyword>
<evidence type="ECO:0000256" key="9">
    <source>
        <dbReference type="PIRNR" id="PIRNR004862"/>
    </source>
</evidence>
<evidence type="ECO:0000313" key="14">
    <source>
        <dbReference type="EMBL" id="SJZ64049.1"/>
    </source>
</evidence>
<feature type="domain" description="Flagellar M-ring N-terminal" evidence="12">
    <location>
        <begin position="46"/>
        <end position="220"/>
    </location>
</feature>
<dbReference type="STRING" id="142842.SAMN02745118_01410"/>
<evidence type="ECO:0000256" key="2">
    <source>
        <dbReference type="ARBA" id="ARBA00004651"/>
    </source>
</evidence>
<evidence type="ECO:0000256" key="7">
    <source>
        <dbReference type="ARBA" id="ARBA00023136"/>
    </source>
</evidence>
<organism evidence="14 15">
    <name type="scientific">Selenihalanaerobacter shriftii</name>
    <dbReference type="NCBI Taxonomy" id="142842"/>
    <lineage>
        <taxon>Bacteria</taxon>
        <taxon>Bacillati</taxon>
        <taxon>Bacillota</taxon>
        <taxon>Clostridia</taxon>
        <taxon>Halanaerobiales</taxon>
        <taxon>Halobacteroidaceae</taxon>
        <taxon>Selenihalanaerobacter</taxon>
    </lineage>
</organism>
<dbReference type="EMBL" id="FUWM01000010">
    <property type="protein sequence ID" value="SJZ64049.1"/>
    <property type="molecule type" value="Genomic_DNA"/>
</dbReference>
<evidence type="ECO:0000256" key="10">
    <source>
        <dbReference type="SAM" id="MobiDB-lite"/>
    </source>
</evidence>
<evidence type="ECO:0000259" key="12">
    <source>
        <dbReference type="Pfam" id="PF01514"/>
    </source>
</evidence>
<evidence type="ECO:0000256" key="8">
    <source>
        <dbReference type="ARBA" id="ARBA00023143"/>
    </source>
</evidence>
<feature type="compositionally biased region" description="Basic and acidic residues" evidence="10">
    <location>
        <begin position="476"/>
        <end position="488"/>
    </location>
</feature>
<dbReference type="NCBIfam" id="TIGR00206">
    <property type="entry name" value="fliF"/>
    <property type="match status" value="1"/>
</dbReference>
<feature type="transmembrane region" description="Helical" evidence="11">
    <location>
        <begin position="25"/>
        <end position="45"/>
    </location>
</feature>
<reference evidence="15" key="1">
    <citation type="submission" date="2017-02" db="EMBL/GenBank/DDBJ databases">
        <authorList>
            <person name="Varghese N."/>
            <person name="Submissions S."/>
        </authorList>
    </citation>
    <scope>NUCLEOTIDE SEQUENCE [LARGE SCALE GENOMIC DNA]</scope>
    <source>
        <strain evidence="15">ATCC BAA-73</strain>
    </source>
</reference>
<evidence type="ECO:0000256" key="5">
    <source>
        <dbReference type="ARBA" id="ARBA00022692"/>
    </source>
</evidence>
<dbReference type="GO" id="GO:0003774">
    <property type="term" value="F:cytoskeletal motor activity"/>
    <property type="evidence" value="ECO:0007669"/>
    <property type="project" value="InterPro"/>
</dbReference>
<evidence type="ECO:0000256" key="6">
    <source>
        <dbReference type="ARBA" id="ARBA00022989"/>
    </source>
</evidence>
<accession>A0A1T4MAL0</accession>
<evidence type="ECO:0000259" key="13">
    <source>
        <dbReference type="Pfam" id="PF08345"/>
    </source>
</evidence>
<dbReference type="GO" id="GO:0005886">
    <property type="term" value="C:plasma membrane"/>
    <property type="evidence" value="ECO:0007669"/>
    <property type="project" value="UniProtKB-SubCell"/>
</dbReference>
<comment type="similarity">
    <text evidence="3 9">Belongs to the FliF family.</text>
</comment>